<keyword evidence="4" id="KW-0408">Iron</keyword>
<dbReference type="NCBIfam" id="TIGR02826">
    <property type="entry name" value="RNR_activ_nrdG3"/>
    <property type="match status" value="1"/>
</dbReference>
<comment type="cofactor">
    <cofactor evidence="1">
        <name>[4Fe-4S] cluster</name>
        <dbReference type="ChEBI" id="CHEBI:49883"/>
    </cofactor>
</comment>
<evidence type="ECO:0000256" key="2">
    <source>
        <dbReference type="ARBA" id="ARBA00022691"/>
    </source>
</evidence>
<dbReference type="InterPro" id="IPR013785">
    <property type="entry name" value="Aldolase_TIM"/>
</dbReference>
<dbReference type="GO" id="GO:0003824">
    <property type="term" value="F:catalytic activity"/>
    <property type="evidence" value="ECO:0007669"/>
    <property type="project" value="InterPro"/>
</dbReference>
<organism evidence="6 7">
    <name type="scientific">Alistipes finegoldii</name>
    <dbReference type="NCBI Taxonomy" id="214856"/>
    <lineage>
        <taxon>Bacteria</taxon>
        <taxon>Pseudomonadati</taxon>
        <taxon>Bacteroidota</taxon>
        <taxon>Bacteroidia</taxon>
        <taxon>Bacteroidales</taxon>
        <taxon>Rikenellaceae</taxon>
        <taxon>Alistipes</taxon>
    </lineage>
</organism>
<dbReference type="InterPro" id="IPR007197">
    <property type="entry name" value="rSAM"/>
</dbReference>
<sequence>MTAPETVVRYYNFDIVFAEIPGETTLAINITNCPNRCPGCHSPHLQADAGHVLDAPELRALLERYGRSVTCVCFMGGDAAPHRIARLAEVVRQELPVLHVGWYSGRQELPEGFAPQVFDYIKLGGWVESLGPLTSPTTNQRLYRIGPAGAMEDITEQFRHKP</sequence>
<evidence type="ECO:0000313" key="7">
    <source>
        <dbReference type="Proteomes" id="UP001055105"/>
    </source>
</evidence>
<protein>
    <submittedName>
        <fullName evidence="6">Uncharacterized protein</fullName>
    </submittedName>
</protein>
<keyword evidence="2" id="KW-0949">S-adenosyl-L-methionine</keyword>
<proteinExistence type="predicted"/>
<comment type="caution">
    <text evidence="6">The sequence shown here is derived from an EMBL/GenBank/DDBJ whole genome shotgun (WGS) entry which is preliminary data.</text>
</comment>
<evidence type="ECO:0000256" key="4">
    <source>
        <dbReference type="ARBA" id="ARBA00023004"/>
    </source>
</evidence>
<evidence type="ECO:0000256" key="3">
    <source>
        <dbReference type="ARBA" id="ARBA00022723"/>
    </source>
</evidence>
<gene>
    <name evidence="6" type="ORF">CE91St16_06070</name>
</gene>
<dbReference type="GO" id="GO:0046872">
    <property type="term" value="F:metal ion binding"/>
    <property type="evidence" value="ECO:0007669"/>
    <property type="project" value="UniProtKB-KW"/>
</dbReference>
<dbReference type="InterPro" id="IPR058240">
    <property type="entry name" value="rSAM_sf"/>
</dbReference>
<dbReference type="Gene3D" id="3.20.20.70">
    <property type="entry name" value="Aldolase class I"/>
    <property type="match status" value="1"/>
</dbReference>
<evidence type="ECO:0000256" key="5">
    <source>
        <dbReference type="ARBA" id="ARBA00023014"/>
    </source>
</evidence>
<dbReference type="Proteomes" id="UP001055105">
    <property type="component" value="Unassembled WGS sequence"/>
</dbReference>
<dbReference type="SFLD" id="SFLDS00029">
    <property type="entry name" value="Radical_SAM"/>
    <property type="match status" value="1"/>
</dbReference>
<dbReference type="GO" id="GO:0051536">
    <property type="term" value="F:iron-sulfur cluster binding"/>
    <property type="evidence" value="ECO:0007669"/>
    <property type="project" value="UniProtKB-KW"/>
</dbReference>
<accession>A0AA37KQC8</accession>
<dbReference type="EMBL" id="BQOL01000001">
    <property type="protein sequence ID" value="GKI17699.1"/>
    <property type="molecule type" value="Genomic_DNA"/>
</dbReference>
<keyword evidence="5" id="KW-0411">Iron-sulfur</keyword>
<dbReference type="AlphaFoldDB" id="A0AA37KQC8"/>
<evidence type="ECO:0000313" key="6">
    <source>
        <dbReference type="EMBL" id="GKI17699.1"/>
    </source>
</evidence>
<dbReference type="RefSeq" id="WP_244076084.1">
    <property type="nucleotide sequence ID" value="NZ_AP025581.1"/>
</dbReference>
<dbReference type="SUPFAM" id="SSF102114">
    <property type="entry name" value="Radical SAM enzymes"/>
    <property type="match status" value="1"/>
</dbReference>
<evidence type="ECO:0000256" key="1">
    <source>
        <dbReference type="ARBA" id="ARBA00001966"/>
    </source>
</evidence>
<reference evidence="6" key="1">
    <citation type="submission" date="2022-01" db="EMBL/GenBank/DDBJ databases">
        <title>Novel bile acid biosynthetic pathways are enriched in the microbiome of centenarians.</title>
        <authorList>
            <person name="Sato Y."/>
            <person name="Atarashi K."/>
            <person name="Plichta R.D."/>
            <person name="Arai Y."/>
            <person name="Sasajima S."/>
            <person name="Kearney M.S."/>
            <person name="Suda W."/>
            <person name="Takeshita K."/>
            <person name="Sasaki T."/>
            <person name="Okamoto S."/>
            <person name="Skelly N.A."/>
            <person name="Okamura Y."/>
            <person name="Vlamakis H."/>
            <person name="Li Y."/>
            <person name="Tanoue T."/>
            <person name="Takei H."/>
            <person name="Nittono H."/>
            <person name="Narushima S."/>
            <person name="Irie J."/>
            <person name="Itoh H."/>
            <person name="Moriya K."/>
            <person name="Sugiura Y."/>
            <person name="Suematsu M."/>
            <person name="Moritoki N."/>
            <person name="Shibata S."/>
            <person name="Littman R.D."/>
            <person name="Fischbach A.M."/>
            <person name="Uwamino Y."/>
            <person name="Inoue T."/>
            <person name="Honda A."/>
            <person name="Hattori M."/>
            <person name="Murai T."/>
            <person name="Xavier J.R."/>
            <person name="Hirose N."/>
            <person name="Honda K."/>
        </authorList>
    </citation>
    <scope>NUCLEOTIDE SEQUENCE</scope>
    <source>
        <strain evidence="6">CE91-St16</strain>
    </source>
</reference>
<name>A0AA37KQC8_9BACT</name>
<dbReference type="InterPro" id="IPR014191">
    <property type="entry name" value="Anaer_RNR_activator"/>
</dbReference>
<keyword evidence="3" id="KW-0479">Metal-binding</keyword>